<dbReference type="EMBL" id="CVMU01000057">
    <property type="protein sequence ID" value="CRG84229.1"/>
    <property type="molecule type" value="Genomic_DNA"/>
</dbReference>
<organism evidence="1 2">
    <name type="scientific">Plasmodium relictum</name>
    <dbReference type="NCBI Taxonomy" id="85471"/>
    <lineage>
        <taxon>Eukaryota</taxon>
        <taxon>Sar</taxon>
        <taxon>Alveolata</taxon>
        <taxon>Apicomplexa</taxon>
        <taxon>Aconoidasida</taxon>
        <taxon>Haemosporida</taxon>
        <taxon>Plasmodiidae</taxon>
        <taxon>Plasmodium</taxon>
        <taxon>Plasmodium (Haemamoeba)</taxon>
    </lineage>
</organism>
<name>A0A1J1GNI6_PLARL</name>
<protein>
    <submittedName>
        <fullName evidence="1">Uncharacterized protein</fullName>
    </submittedName>
</protein>
<dbReference type="KEGG" id="prel:PRELSG_0020000"/>
<dbReference type="RefSeq" id="XP_028531063.1">
    <property type="nucleotide sequence ID" value="XM_028678667.1"/>
</dbReference>
<reference evidence="1 2" key="1">
    <citation type="submission" date="2015-04" db="EMBL/GenBank/DDBJ databases">
        <authorList>
            <consortium name="Pathogen Informatics"/>
        </authorList>
    </citation>
    <scope>NUCLEOTIDE SEQUENCE [LARGE SCALE GENOMIC DNA]</scope>
    <source>
        <strain evidence="1 2">SGS1</strain>
    </source>
</reference>
<evidence type="ECO:0000313" key="1">
    <source>
        <dbReference type="EMBL" id="CRG84229.1"/>
    </source>
</evidence>
<dbReference type="OMA" id="WESRPND"/>
<evidence type="ECO:0000313" key="2">
    <source>
        <dbReference type="Proteomes" id="UP000220158"/>
    </source>
</evidence>
<dbReference type="GeneID" id="39734127"/>
<dbReference type="AlphaFoldDB" id="A0A1J1GNI6"/>
<accession>A0A1J1GNI6</accession>
<keyword evidence="2" id="KW-1185">Reference proteome</keyword>
<gene>
    <name evidence="1" type="ORF">PRELSG_0020000</name>
</gene>
<sequence length="161" mass="19928">MIKFNKDHLRILSEIELKDNNNLAHIDTLSESFFEFLKNEEILLKTRALKKWEEICFIEGIRRSLFGRSWEEDKFQKWHNQIQKYVDDFHANVVDEYKKLKENSSTDEECSKFFSMKKKEWKKYKDSTYKLFKEYVKDYKEEWDRKQNKENVLYRVLRKST</sequence>
<dbReference type="Proteomes" id="UP000220158">
    <property type="component" value="Unassembled WGS sequence"/>
</dbReference>
<dbReference type="VEuPathDB" id="PlasmoDB:PRELSG_0020000"/>
<proteinExistence type="predicted"/>